<dbReference type="EMBL" id="JACAZH010000013">
    <property type="protein sequence ID" value="KAF7351686.1"/>
    <property type="molecule type" value="Genomic_DNA"/>
</dbReference>
<evidence type="ECO:0000256" key="1">
    <source>
        <dbReference type="ARBA" id="ARBA00004342"/>
    </source>
</evidence>
<dbReference type="GO" id="GO:0005525">
    <property type="term" value="F:GTP binding"/>
    <property type="evidence" value="ECO:0007669"/>
    <property type="project" value="UniProtKB-KW"/>
</dbReference>
<accession>A0A8H7CXL2</accession>
<dbReference type="Proteomes" id="UP000623467">
    <property type="component" value="Unassembled WGS sequence"/>
</dbReference>
<dbReference type="PANTHER" id="PTHR24070">
    <property type="entry name" value="RAS, DI-RAS, AND RHEB FAMILY MEMBERS OF SMALL GTPASE SUPERFAMILY"/>
    <property type="match status" value="1"/>
</dbReference>
<gene>
    <name evidence="5" type="ORF">MSAN_01601500</name>
</gene>
<dbReference type="SMART" id="SM00175">
    <property type="entry name" value="RAB"/>
    <property type="match status" value="1"/>
</dbReference>
<name>A0A8H7CXL2_9AGAR</name>
<dbReference type="PROSITE" id="PS51419">
    <property type="entry name" value="RAB"/>
    <property type="match status" value="1"/>
</dbReference>
<dbReference type="AlphaFoldDB" id="A0A8H7CXL2"/>
<feature type="compositionally biased region" description="Polar residues" evidence="4">
    <location>
        <begin position="315"/>
        <end position="326"/>
    </location>
</feature>
<dbReference type="InterPro" id="IPR005225">
    <property type="entry name" value="Small_GTP-bd"/>
</dbReference>
<dbReference type="SUPFAM" id="SSF52540">
    <property type="entry name" value="P-loop containing nucleoside triphosphate hydrolases"/>
    <property type="match status" value="1"/>
</dbReference>
<evidence type="ECO:0000313" key="5">
    <source>
        <dbReference type="EMBL" id="KAF7351686.1"/>
    </source>
</evidence>
<comment type="subcellular location">
    <subcellularLocation>
        <location evidence="1">Cell membrane</location>
        <topology evidence="1">Lipid-anchor</topology>
        <orientation evidence="1">Cytoplasmic side</orientation>
    </subcellularLocation>
</comment>
<dbReference type="PROSITE" id="PS51421">
    <property type="entry name" value="RAS"/>
    <property type="match status" value="1"/>
</dbReference>
<dbReference type="Pfam" id="PF00071">
    <property type="entry name" value="Ras"/>
    <property type="match status" value="1"/>
</dbReference>
<dbReference type="GO" id="GO:0003924">
    <property type="term" value="F:GTPase activity"/>
    <property type="evidence" value="ECO:0007669"/>
    <property type="project" value="InterPro"/>
</dbReference>
<dbReference type="NCBIfam" id="TIGR00231">
    <property type="entry name" value="small_GTP"/>
    <property type="match status" value="1"/>
</dbReference>
<keyword evidence="3" id="KW-0342">GTP-binding</keyword>
<keyword evidence="6" id="KW-1185">Reference proteome</keyword>
<dbReference type="Gene3D" id="3.40.50.300">
    <property type="entry name" value="P-loop containing nucleotide triphosphate hydrolases"/>
    <property type="match status" value="1"/>
</dbReference>
<reference evidence="5" key="1">
    <citation type="submission" date="2020-05" db="EMBL/GenBank/DDBJ databases">
        <title>Mycena genomes resolve the evolution of fungal bioluminescence.</title>
        <authorList>
            <person name="Tsai I.J."/>
        </authorList>
    </citation>
    <scope>NUCLEOTIDE SEQUENCE</scope>
    <source>
        <strain evidence="5">160909Yilan</strain>
    </source>
</reference>
<evidence type="ECO:0000256" key="4">
    <source>
        <dbReference type="SAM" id="MobiDB-lite"/>
    </source>
</evidence>
<evidence type="ECO:0000256" key="2">
    <source>
        <dbReference type="ARBA" id="ARBA00022741"/>
    </source>
</evidence>
<dbReference type="PRINTS" id="PR00449">
    <property type="entry name" value="RASTRNSFRMNG"/>
</dbReference>
<dbReference type="SMART" id="SM00174">
    <property type="entry name" value="RHO"/>
    <property type="match status" value="1"/>
</dbReference>
<feature type="compositionally biased region" description="Basic and acidic residues" evidence="4">
    <location>
        <begin position="300"/>
        <end position="314"/>
    </location>
</feature>
<dbReference type="GO" id="GO:0007165">
    <property type="term" value="P:signal transduction"/>
    <property type="evidence" value="ECO:0007669"/>
    <property type="project" value="InterPro"/>
</dbReference>
<evidence type="ECO:0000313" key="6">
    <source>
        <dbReference type="Proteomes" id="UP000623467"/>
    </source>
</evidence>
<organism evidence="5 6">
    <name type="scientific">Mycena sanguinolenta</name>
    <dbReference type="NCBI Taxonomy" id="230812"/>
    <lineage>
        <taxon>Eukaryota</taxon>
        <taxon>Fungi</taxon>
        <taxon>Dikarya</taxon>
        <taxon>Basidiomycota</taxon>
        <taxon>Agaricomycotina</taxon>
        <taxon>Agaricomycetes</taxon>
        <taxon>Agaricomycetidae</taxon>
        <taxon>Agaricales</taxon>
        <taxon>Marasmiineae</taxon>
        <taxon>Mycenaceae</taxon>
        <taxon>Mycena</taxon>
    </lineage>
</organism>
<feature type="region of interest" description="Disordered" evidence="4">
    <location>
        <begin position="291"/>
        <end position="328"/>
    </location>
</feature>
<evidence type="ECO:0000256" key="3">
    <source>
        <dbReference type="ARBA" id="ARBA00023134"/>
    </source>
</evidence>
<sequence length="351" mass="39415">MDDRRAENTWTASGRGQRDDINEPGHTFEYHNHSQLLCVFPCAPSALVPLSWNPFIHSPLILYFMSLDQTHCHRGCDRTFPSECEPCQSRVYSVTLTILTAISSFIPYLASLKFKMTTTSRAQFLPEYKLVVIGEEGVGKISLMHQFVYGNCPVEIDPTLDQAYRKQLVVDDELVVVDIYHGTHTNEAFGGLSDHVERVSDGFVLVYSITHRTTFSKIRSYHERIDRIKGQDASAGIIIVANKCDLEARREVSMKEGRDLAKELGCAFMETSARHGLNVEEAFIDVVRHIRRSNNPNPGDRQDGKGEGEAERASRLNSGASKNGTKLDSLKVDDEPFTVVREIRALAKPKV</sequence>
<proteinExistence type="predicted"/>
<protein>
    <submittedName>
        <fullName evidence="5">Ras family protein</fullName>
    </submittedName>
</protein>
<feature type="region of interest" description="Disordered" evidence="4">
    <location>
        <begin position="1"/>
        <end position="23"/>
    </location>
</feature>
<dbReference type="InterPro" id="IPR001806">
    <property type="entry name" value="Small_GTPase"/>
</dbReference>
<keyword evidence="2" id="KW-0547">Nucleotide-binding</keyword>
<comment type="caution">
    <text evidence="5">The sequence shown here is derived from an EMBL/GenBank/DDBJ whole genome shotgun (WGS) entry which is preliminary data.</text>
</comment>
<dbReference type="SMART" id="SM00173">
    <property type="entry name" value="RAS"/>
    <property type="match status" value="1"/>
</dbReference>
<dbReference type="InterPro" id="IPR020849">
    <property type="entry name" value="Small_GTPase_Ras-type"/>
</dbReference>
<dbReference type="GO" id="GO:0005886">
    <property type="term" value="C:plasma membrane"/>
    <property type="evidence" value="ECO:0007669"/>
    <property type="project" value="UniProtKB-SubCell"/>
</dbReference>
<dbReference type="OrthoDB" id="5976022at2759"/>
<dbReference type="InterPro" id="IPR027417">
    <property type="entry name" value="P-loop_NTPase"/>
</dbReference>